<proteinExistence type="predicted"/>
<organism evidence="1 2">
    <name type="scientific">Candidatus Protochlamydia naegleriophila</name>
    <dbReference type="NCBI Taxonomy" id="389348"/>
    <lineage>
        <taxon>Bacteria</taxon>
        <taxon>Pseudomonadati</taxon>
        <taxon>Chlamydiota</taxon>
        <taxon>Chlamydiia</taxon>
        <taxon>Parachlamydiales</taxon>
        <taxon>Parachlamydiaceae</taxon>
        <taxon>Candidatus Protochlamydia</taxon>
    </lineage>
</organism>
<dbReference type="KEGG" id="pnl:PNK_2447"/>
<dbReference type="EMBL" id="LN879502">
    <property type="protein sequence ID" value="CUI18041.1"/>
    <property type="molecule type" value="Genomic_DNA"/>
</dbReference>
<protein>
    <submittedName>
        <fullName evidence="1">Uncharacterized protein</fullName>
    </submittedName>
</protein>
<dbReference type="InParanoid" id="A0A0U5JDJ2"/>
<evidence type="ECO:0000313" key="2">
    <source>
        <dbReference type="Proteomes" id="UP000069902"/>
    </source>
</evidence>
<gene>
    <name evidence="1" type="ORF">PNK_2447</name>
</gene>
<dbReference type="AlphaFoldDB" id="A0A0U5JDJ2"/>
<reference evidence="2" key="1">
    <citation type="submission" date="2015-09" db="EMBL/GenBank/DDBJ databases">
        <authorList>
            <person name="Bertelli C."/>
        </authorList>
    </citation>
    <scope>NUCLEOTIDE SEQUENCE [LARGE SCALE GENOMIC DNA]</scope>
    <source>
        <strain evidence="2">KNic</strain>
    </source>
</reference>
<evidence type="ECO:0000313" key="1">
    <source>
        <dbReference type="EMBL" id="CUI18041.1"/>
    </source>
</evidence>
<name>A0A0U5JDJ2_9BACT</name>
<dbReference type="Proteomes" id="UP000069902">
    <property type="component" value="Chromosome cPNK"/>
</dbReference>
<keyword evidence="2" id="KW-1185">Reference proteome</keyword>
<sequence length="42" mass="4733">MHTFNFGHTRAALRIIPMPFNEPDGFLTDPQDTEIGKMLSGE</sequence>
<accession>A0A0U5JDJ2</accession>
<dbReference type="PATRIC" id="fig|389348.3.peg.2742"/>